<keyword evidence="2" id="KW-0808">Transferase</keyword>
<dbReference type="GO" id="GO:0032259">
    <property type="term" value="P:methylation"/>
    <property type="evidence" value="ECO:0007669"/>
    <property type="project" value="UniProtKB-KW"/>
</dbReference>
<organism evidence="5 6">
    <name type="scientific">Ensete ventricosum</name>
    <name type="common">Abyssinian banana</name>
    <name type="synonym">Musa ensete</name>
    <dbReference type="NCBI Taxonomy" id="4639"/>
    <lineage>
        <taxon>Eukaryota</taxon>
        <taxon>Viridiplantae</taxon>
        <taxon>Streptophyta</taxon>
        <taxon>Embryophyta</taxon>
        <taxon>Tracheophyta</taxon>
        <taxon>Spermatophyta</taxon>
        <taxon>Magnoliopsida</taxon>
        <taxon>Liliopsida</taxon>
        <taxon>Zingiberales</taxon>
        <taxon>Musaceae</taxon>
        <taxon>Ensete</taxon>
    </lineage>
</organism>
<keyword evidence="6" id="KW-1185">Reference proteome</keyword>
<protein>
    <recommendedName>
        <fullName evidence="4">O-methyltransferase dimerisation domain-containing protein</fullName>
    </recommendedName>
</protein>
<dbReference type="Proteomes" id="UP001222027">
    <property type="component" value="Unassembled WGS sequence"/>
</dbReference>
<comment type="caution">
    <text evidence="5">The sequence shown here is derived from an EMBL/GenBank/DDBJ whole genome shotgun (WGS) entry which is preliminary data.</text>
</comment>
<keyword evidence="1" id="KW-0489">Methyltransferase</keyword>
<proteinExistence type="predicted"/>
<dbReference type="Pfam" id="PF08100">
    <property type="entry name" value="Dimerisation"/>
    <property type="match status" value="1"/>
</dbReference>
<dbReference type="FunFam" id="1.10.10.10:FF:000213">
    <property type="entry name" value="Coniferyl alcohol 9-O-methyltransferase"/>
    <property type="match status" value="1"/>
</dbReference>
<evidence type="ECO:0000256" key="3">
    <source>
        <dbReference type="ARBA" id="ARBA00022691"/>
    </source>
</evidence>
<evidence type="ECO:0000313" key="6">
    <source>
        <dbReference type="Proteomes" id="UP001222027"/>
    </source>
</evidence>
<dbReference type="EMBL" id="JAQQAF010000003">
    <property type="protein sequence ID" value="KAJ8499956.1"/>
    <property type="molecule type" value="Genomic_DNA"/>
</dbReference>
<reference evidence="5 6" key="1">
    <citation type="submission" date="2022-12" db="EMBL/GenBank/DDBJ databases">
        <title>Chromosome-scale assembly of the Ensete ventricosum genome.</title>
        <authorList>
            <person name="Dussert Y."/>
            <person name="Stocks J."/>
            <person name="Wendawek A."/>
            <person name="Woldeyes F."/>
            <person name="Nichols R.A."/>
            <person name="Borrell J.S."/>
        </authorList>
    </citation>
    <scope>NUCLEOTIDE SEQUENCE [LARGE SCALE GENOMIC DNA]</scope>
    <source>
        <strain evidence="6">cv. Maze</strain>
        <tissue evidence="5">Seeds</tissue>
    </source>
</reference>
<evidence type="ECO:0000313" key="5">
    <source>
        <dbReference type="EMBL" id="KAJ8499956.1"/>
    </source>
</evidence>
<dbReference type="GO" id="GO:0008168">
    <property type="term" value="F:methyltransferase activity"/>
    <property type="evidence" value="ECO:0007669"/>
    <property type="project" value="UniProtKB-KW"/>
</dbReference>
<dbReference type="InterPro" id="IPR012967">
    <property type="entry name" value="COMT_dimerisation"/>
</dbReference>
<name>A0AAV8RHJ9_ENSVE</name>
<dbReference type="AlphaFoldDB" id="A0AAV8RHJ9"/>
<dbReference type="PROSITE" id="PS51683">
    <property type="entry name" value="SAM_OMT_II"/>
    <property type="match status" value="1"/>
</dbReference>
<accession>A0AAV8RHJ9</accession>
<evidence type="ECO:0000256" key="1">
    <source>
        <dbReference type="ARBA" id="ARBA00022603"/>
    </source>
</evidence>
<keyword evidence="3" id="KW-0949">S-adenosyl-L-methionine</keyword>
<evidence type="ECO:0000259" key="4">
    <source>
        <dbReference type="Pfam" id="PF08100"/>
    </source>
</evidence>
<dbReference type="InterPro" id="IPR036388">
    <property type="entry name" value="WH-like_DNA-bd_sf"/>
</dbReference>
<dbReference type="GO" id="GO:0046983">
    <property type="term" value="F:protein dimerization activity"/>
    <property type="evidence" value="ECO:0007669"/>
    <property type="project" value="InterPro"/>
</dbReference>
<dbReference type="SUPFAM" id="SSF46785">
    <property type="entry name" value="Winged helix' DNA-binding domain"/>
    <property type="match status" value="1"/>
</dbReference>
<gene>
    <name evidence="5" type="ORF">OPV22_010508</name>
</gene>
<dbReference type="InterPro" id="IPR036390">
    <property type="entry name" value="WH_DNA-bd_sf"/>
</dbReference>
<dbReference type="Gene3D" id="1.10.10.10">
    <property type="entry name" value="Winged helix-like DNA-binding domain superfamily/Winged helix DNA-binding domain"/>
    <property type="match status" value="1"/>
</dbReference>
<evidence type="ECO:0000256" key="2">
    <source>
        <dbReference type="ARBA" id="ARBA00022679"/>
    </source>
</evidence>
<feature type="domain" description="O-methyltransferase dimerisation" evidence="4">
    <location>
        <begin position="20"/>
        <end position="103"/>
    </location>
</feature>
<dbReference type="PANTHER" id="PTHR11746">
    <property type="entry name" value="O-METHYLTRANSFERASE"/>
    <property type="match status" value="1"/>
</dbReference>
<sequence>MEHRIAEGVMEELEAQSEVWNHTFRFITSMSVKCAVELGVPDAILAHGGAATLPQLAAALSLPPARLAALRRLMRMLVQAGCFAKQEDDVYALTPWSRLLVSSKHTAAAPFVVGMLQSWHSLGAWFHGRAPTPFAAAHGKGIFEMASDSRLVGQAMVKKHAESVEGCNTEWRKNFTDAGFSSYTIEGMGLRSLIEVYP</sequence>
<dbReference type="InterPro" id="IPR016461">
    <property type="entry name" value="COMT-like"/>
</dbReference>